<proteinExistence type="predicted"/>
<evidence type="ECO:0000313" key="5">
    <source>
        <dbReference type="Proteomes" id="UP000247476"/>
    </source>
</evidence>
<evidence type="ECO:0000313" key="4">
    <source>
        <dbReference type="EMBL" id="PYI54803.1"/>
    </source>
</evidence>
<dbReference type="RefSeq" id="WP_110839797.1">
    <property type="nucleotide sequence ID" value="NZ_QJVJ01000004.1"/>
</dbReference>
<keyword evidence="5" id="KW-1185">Reference proteome</keyword>
<dbReference type="SUPFAM" id="SSF55729">
    <property type="entry name" value="Acyl-CoA N-acyltransferases (Nat)"/>
    <property type="match status" value="1"/>
</dbReference>
<evidence type="ECO:0000256" key="2">
    <source>
        <dbReference type="ARBA" id="ARBA00023315"/>
    </source>
</evidence>
<dbReference type="EMBL" id="QJVJ01000004">
    <property type="protein sequence ID" value="PYI54803.1"/>
    <property type="molecule type" value="Genomic_DNA"/>
</dbReference>
<gene>
    <name evidence="4" type="ORF">DLM86_09610</name>
</gene>
<evidence type="ECO:0000256" key="1">
    <source>
        <dbReference type="ARBA" id="ARBA00022679"/>
    </source>
</evidence>
<dbReference type="Proteomes" id="UP000247476">
    <property type="component" value="Unassembled WGS sequence"/>
</dbReference>
<keyword evidence="1 4" id="KW-0808">Transferase</keyword>
<dbReference type="InterPro" id="IPR016181">
    <property type="entry name" value="Acyl_CoA_acyltransferase"/>
</dbReference>
<accession>A0A2V5KAC2</accession>
<evidence type="ECO:0000259" key="3">
    <source>
        <dbReference type="PROSITE" id="PS51186"/>
    </source>
</evidence>
<dbReference type="Gene3D" id="3.40.630.30">
    <property type="match status" value="1"/>
</dbReference>
<keyword evidence="2" id="KW-0012">Acyltransferase</keyword>
<dbReference type="PANTHER" id="PTHR43877">
    <property type="entry name" value="AMINOALKYLPHOSPHONATE N-ACETYLTRANSFERASE-RELATED-RELATED"/>
    <property type="match status" value="1"/>
</dbReference>
<name>A0A2V5KAC2_9BACL</name>
<organism evidence="4 5">
    <name type="scientific">Paenibacillus flagellatus</name>
    <dbReference type="NCBI Taxonomy" id="2211139"/>
    <lineage>
        <taxon>Bacteria</taxon>
        <taxon>Bacillati</taxon>
        <taxon>Bacillota</taxon>
        <taxon>Bacilli</taxon>
        <taxon>Bacillales</taxon>
        <taxon>Paenibacillaceae</taxon>
        <taxon>Paenibacillus</taxon>
    </lineage>
</organism>
<dbReference type="Pfam" id="PF00583">
    <property type="entry name" value="Acetyltransf_1"/>
    <property type="match status" value="1"/>
</dbReference>
<dbReference type="InterPro" id="IPR050832">
    <property type="entry name" value="Bact_Acetyltransf"/>
</dbReference>
<dbReference type="PROSITE" id="PS51186">
    <property type="entry name" value="GNAT"/>
    <property type="match status" value="1"/>
</dbReference>
<dbReference type="GO" id="GO:0016747">
    <property type="term" value="F:acyltransferase activity, transferring groups other than amino-acyl groups"/>
    <property type="evidence" value="ECO:0007669"/>
    <property type="project" value="InterPro"/>
</dbReference>
<dbReference type="AlphaFoldDB" id="A0A2V5KAC2"/>
<dbReference type="PANTHER" id="PTHR43877:SF2">
    <property type="entry name" value="AMINOALKYLPHOSPHONATE N-ACETYLTRANSFERASE-RELATED"/>
    <property type="match status" value="1"/>
</dbReference>
<sequence>MYVCRPATRDDFPIVAAFPQSEDELFFMFPSADYPLRAEQLEANARDRLFPTVVTDDAGAVAGYANIYGYTEGSHCSLGNVIVSPDHRGRGAARFLIETMIAKARDELRVPRLVLTCHHPNTRGMLFYDKLGFKPFGLKKITNRRGDVIVGILFEMHLHERI</sequence>
<feature type="domain" description="N-acetyltransferase" evidence="3">
    <location>
        <begin position="2"/>
        <end position="155"/>
    </location>
</feature>
<dbReference type="InterPro" id="IPR000182">
    <property type="entry name" value="GNAT_dom"/>
</dbReference>
<protein>
    <submittedName>
        <fullName evidence="4">N-acetyltransferase</fullName>
    </submittedName>
</protein>
<reference evidence="4 5" key="1">
    <citation type="submission" date="2018-05" db="EMBL/GenBank/DDBJ databases">
        <title>Paenibacillus flagellatus sp. nov., isolated from selenium mineral soil.</title>
        <authorList>
            <person name="Dai X."/>
        </authorList>
    </citation>
    <scope>NUCLEOTIDE SEQUENCE [LARGE SCALE GENOMIC DNA]</scope>
    <source>
        <strain evidence="4 5">DXL2</strain>
    </source>
</reference>
<dbReference type="OrthoDB" id="45853at2"/>
<comment type="caution">
    <text evidence="4">The sequence shown here is derived from an EMBL/GenBank/DDBJ whole genome shotgun (WGS) entry which is preliminary data.</text>
</comment>
<dbReference type="CDD" id="cd04301">
    <property type="entry name" value="NAT_SF"/>
    <property type="match status" value="1"/>
</dbReference>